<accession>A0A7V8NPB7</accession>
<name>A0A7V8NPB7_9BACT</name>
<evidence type="ECO:0000256" key="1">
    <source>
        <dbReference type="SAM" id="MobiDB-lite"/>
    </source>
</evidence>
<evidence type="ECO:0000313" key="2">
    <source>
        <dbReference type="EMBL" id="MBA0085042.1"/>
    </source>
</evidence>
<dbReference type="InterPro" id="IPR008972">
    <property type="entry name" value="Cupredoxin"/>
</dbReference>
<proteinExistence type="predicted"/>
<organism evidence="2 3">
    <name type="scientific">Candidatus Acidiferrum panamense</name>
    <dbReference type="NCBI Taxonomy" id="2741543"/>
    <lineage>
        <taxon>Bacteria</taxon>
        <taxon>Pseudomonadati</taxon>
        <taxon>Acidobacteriota</taxon>
        <taxon>Terriglobia</taxon>
        <taxon>Candidatus Acidiferrales</taxon>
        <taxon>Candidatus Acidiferrum</taxon>
    </lineage>
</organism>
<reference evidence="2" key="1">
    <citation type="submission" date="2020-06" db="EMBL/GenBank/DDBJ databases">
        <title>Legume-microbial interactions unlock mineral nutrients during tropical forest succession.</title>
        <authorList>
            <person name="Epihov D.Z."/>
        </authorList>
    </citation>
    <scope>NUCLEOTIDE SEQUENCE [LARGE SCALE GENOMIC DNA]</scope>
    <source>
        <strain evidence="2">Pan2503</strain>
    </source>
</reference>
<dbReference type="AlphaFoldDB" id="A0A7V8NPB7"/>
<dbReference type="Gene3D" id="2.60.40.420">
    <property type="entry name" value="Cupredoxins - blue copper proteins"/>
    <property type="match status" value="1"/>
</dbReference>
<keyword evidence="3" id="KW-1185">Reference proteome</keyword>
<protein>
    <submittedName>
        <fullName evidence="2">Uncharacterized protein</fullName>
    </submittedName>
</protein>
<gene>
    <name evidence="2" type="ORF">HRJ53_08600</name>
</gene>
<dbReference type="EMBL" id="JACDQQ010000833">
    <property type="protein sequence ID" value="MBA0085042.1"/>
    <property type="molecule type" value="Genomic_DNA"/>
</dbReference>
<evidence type="ECO:0000313" key="3">
    <source>
        <dbReference type="Proteomes" id="UP000567293"/>
    </source>
</evidence>
<sequence length="81" mass="8800">MSTAPGQLLLTAPPQPPDPNERPALKDTIRAMPGIVNRVVAKFDLPAGTPVEAGRLRCVLHGHIAEHEDNEMMRPFDVVVP</sequence>
<comment type="caution">
    <text evidence="2">The sequence shown here is derived from an EMBL/GenBank/DDBJ whole genome shotgun (WGS) entry which is preliminary data.</text>
</comment>
<dbReference type="SUPFAM" id="SSF49503">
    <property type="entry name" value="Cupredoxins"/>
    <property type="match status" value="1"/>
</dbReference>
<feature type="region of interest" description="Disordered" evidence="1">
    <location>
        <begin position="1"/>
        <end position="22"/>
    </location>
</feature>
<dbReference type="Proteomes" id="UP000567293">
    <property type="component" value="Unassembled WGS sequence"/>
</dbReference>